<dbReference type="AlphaFoldDB" id="A0A1J4K879"/>
<feature type="compositionally biased region" description="Basic and acidic residues" evidence="2">
    <location>
        <begin position="182"/>
        <end position="203"/>
    </location>
</feature>
<dbReference type="GeneID" id="94838234"/>
<keyword evidence="4" id="KW-1185">Reference proteome</keyword>
<evidence type="ECO:0000256" key="1">
    <source>
        <dbReference type="SAM" id="Coils"/>
    </source>
</evidence>
<reference evidence="3" key="1">
    <citation type="submission" date="2016-10" db="EMBL/GenBank/DDBJ databases">
        <authorList>
            <person name="Benchimol M."/>
            <person name="Almeida L.G."/>
            <person name="Vasconcelos A.T."/>
            <person name="Perreira-Neves A."/>
            <person name="Rosa I.A."/>
            <person name="Tasca T."/>
            <person name="Bogo M.R."/>
            <person name="de Souza W."/>
        </authorList>
    </citation>
    <scope>NUCLEOTIDE SEQUENCE [LARGE SCALE GENOMIC DNA]</scope>
    <source>
        <strain evidence="3">K</strain>
    </source>
</reference>
<accession>A0A1J4K879</accession>
<feature type="region of interest" description="Disordered" evidence="2">
    <location>
        <begin position="155"/>
        <end position="242"/>
    </location>
</feature>
<comment type="caution">
    <text evidence="3">The sequence shown here is derived from an EMBL/GenBank/DDBJ whole genome shotgun (WGS) entry which is preliminary data.</text>
</comment>
<proteinExistence type="predicted"/>
<dbReference type="RefSeq" id="XP_068360841.1">
    <property type="nucleotide sequence ID" value="XM_068503530.1"/>
</dbReference>
<sequence length="469" mass="53503">MNNSGFSGSNKISNPPISQIQLHQIQVQYTTLQNEFDRFKTDVEAQQRDRLNQIEGLLKEKQRFISEKEKLLNDNKSLQTQLNEMKMSNKPQNNDFDNSTTSEGEYKGNEKQLNGEIEKLKAENTTIKAERDSAVAEKEKLQKQVKELQEEINKLKKSNQQQENESQQTIQKLHQQLQQTKTSDKVEKEKSRSKTESKTESKSKQSTKSSSKAPSTPSKTDHQSSKKRSKTPQRKSSPERQNKTIIELQTKLNVISQQLLEKTNVLDEVRAKSAEFKKSNEILSKENHDLTEKYQKTFNENNILSATIIRQKNELDARKKEITTLQIRQAKIKKLVKLVANIKHQNQNLSMKNRELEARVIEVQNTSLSPPASPRQVFSMTPTSSEPTGSGKNEKVINKLTEKIENLIQQVTIDSATKTQQIDDLGKKISHLSETHRSLSETVGHLQSQLVDTSLKEIDPSDLESSMSA</sequence>
<feature type="compositionally biased region" description="Low complexity" evidence="2">
    <location>
        <begin position="204"/>
        <end position="218"/>
    </location>
</feature>
<feature type="compositionally biased region" description="Low complexity" evidence="2">
    <location>
        <begin position="158"/>
        <end position="181"/>
    </location>
</feature>
<feature type="compositionally biased region" description="Polar residues" evidence="2">
    <location>
        <begin position="366"/>
        <end position="391"/>
    </location>
</feature>
<feature type="coiled-coil region" evidence="1">
    <location>
        <begin position="266"/>
        <end position="300"/>
    </location>
</feature>
<evidence type="ECO:0000256" key="2">
    <source>
        <dbReference type="SAM" id="MobiDB-lite"/>
    </source>
</evidence>
<name>A0A1J4K879_9EUKA</name>
<gene>
    <name evidence="3" type="ORF">TRFO_24058</name>
</gene>
<keyword evidence="1" id="KW-0175">Coiled coil</keyword>
<feature type="compositionally biased region" description="Polar residues" evidence="2">
    <location>
        <begin position="89"/>
        <end position="103"/>
    </location>
</feature>
<evidence type="ECO:0000313" key="3">
    <source>
        <dbReference type="EMBL" id="OHT07705.1"/>
    </source>
</evidence>
<dbReference type="EMBL" id="MLAK01000689">
    <property type="protein sequence ID" value="OHT07705.1"/>
    <property type="molecule type" value="Genomic_DNA"/>
</dbReference>
<dbReference type="Proteomes" id="UP000179807">
    <property type="component" value="Unassembled WGS sequence"/>
</dbReference>
<feature type="region of interest" description="Disordered" evidence="2">
    <location>
        <begin position="366"/>
        <end position="394"/>
    </location>
</feature>
<feature type="coiled-coil region" evidence="1">
    <location>
        <begin position="339"/>
        <end position="366"/>
    </location>
</feature>
<feature type="region of interest" description="Disordered" evidence="2">
    <location>
        <begin position="85"/>
        <end position="119"/>
    </location>
</feature>
<evidence type="ECO:0000313" key="4">
    <source>
        <dbReference type="Proteomes" id="UP000179807"/>
    </source>
</evidence>
<organism evidence="3 4">
    <name type="scientific">Tritrichomonas foetus</name>
    <dbReference type="NCBI Taxonomy" id="1144522"/>
    <lineage>
        <taxon>Eukaryota</taxon>
        <taxon>Metamonada</taxon>
        <taxon>Parabasalia</taxon>
        <taxon>Tritrichomonadida</taxon>
        <taxon>Tritrichomonadidae</taxon>
        <taxon>Tritrichomonas</taxon>
    </lineage>
</organism>
<protein>
    <submittedName>
        <fullName evidence="3">Uncharacterized protein</fullName>
    </submittedName>
</protein>
<dbReference type="VEuPathDB" id="TrichDB:TRFO_24058"/>